<dbReference type="InterPro" id="IPR001509">
    <property type="entry name" value="Epimerase_deHydtase"/>
</dbReference>
<comment type="caution">
    <text evidence="4">The sequence shown here is derived from an EMBL/GenBank/DDBJ whole genome shotgun (WGS) entry which is preliminary data.</text>
</comment>
<dbReference type="Proteomes" id="UP000192343">
    <property type="component" value="Unassembled WGS sequence"/>
</dbReference>
<keyword evidence="1" id="KW-0521">NADP</keyword>
<dbReference type="AlphaFoldDB" id="A0A1Y1S2Z1"/>
<evidence type="ECO:0000256" key="2">
    <source>
        <dbReference type="ARBA" id="ARBA00023277"/>
    </source>
</evidence>
<dbReference type="EMBL" id="MWQY01000002">
    <property type="protein sequence ID" value="ORC37732.1"/>
    <property type="molecule type" value="Genomic_DNA"/>
</dbReference>
<dbReference type="InterPro" id="IPR036291">
    <property type="entry name" value="NAD(P)-bd_dom_sf"/>
</dbReference>
<keyword evidence="2" id="KW-0119">Carbohydrate metabolism</keyword>
<sequence length="318" mass="35003">MEVYMAVLVTGAGGFLGPEIIDRVLASGKEVLAFDFADPKPELLEKWKGKVEFIQGDIRDRSMVNHLVTKSGTEDPIIHLAGILTAGCDRDPNMAIAVNINGLNYVLDAAVRNGKRRTVFASTIGVYGRGLPQPIKEDMPAEPDGWYGFTKLMGEHMGLLYERRHGLDFRAARFAAVTGPFRQAAGSASLFTSHIAEKPALGQAYEVEVTEDTAYPVVYLKDAADALFQIAFADTAPSRIYNVASGRVVVSEMIKTVKEIIPEAKYTFKPDPVIMAVVEGYKEWNISTERISAELGWTPTYTPNEMVKDIIKVVKSRK</sequence>
<evidence type="ECO:0000313" key="4">
    <source>
        <dbReference type="EMBL" id="ORC37732.1"/>
    </source>
</evidence>
<feature type="domain" description="NAD-dependent epimerase/dehydratase" evidence="3">
    <location>
        <begin position="7"/>
        <end position="244"/>
    </location>
</feature>
<dbReference type="PANTHER" id="PTHR43103:SF3">
    <property type="entry name" value="ADP-L-GLYCERO-D-MANNO-HEPTOSE-6-EPIMERASE"/>
    <property type="match status" value="1"/>
</dbReference>
<evidence type="ECO:0000256" key="1">
    <source>
        <dbReference type="ARBA" id="ARBA00022857"/>
    </source>
</evidence>
<evidence type="ECO:0000259" key="3">
    <source>
        <dbReference type="Pfam" id="PF01370"/>
    </source>
</evidence>
<dbReference type="Pfam" id="PF01370">
    <property type="entry name" value="Epimerase"/>
    <property type="match status" value="1"/>
</dbReference>
<evidence type="ECO:0000313" key="5">
    <source>
        <dbReference type="Proteomes" id="UP000192343"/>
    </source>
</evidence>
<proteinExistence type="predicted"/>
<dbReference type="PANTHER" id="PTHR43103">
    <property type="entry name" value="NUCLEOSIDE-DIPHOSPHATE-SUGAR EPIMERASE"/>
    <property type="match status" value="1"/>
</dbReference>
<dbReference type="Gene3D" id="3.40.50.720">
    <property type="entry name" value="NAD(P)-binding Rossmann-like Domain"/>
    <property type="match status" value="1"/>
</dbReference>
<protein>
    <recommendedName>
        <fullName evidence="3">NAD-dependent epimerase/dehydratase domain-containing protein</fullName>
    </recommendedName>
</protein>
<organism evidence="4 5">
    <name type="scientific">Marispirochaeta aestuarii</name>
    <dbReference type="NCBI Taxonomy" id="1963862"/>
    <lineage>
        <taxon>Bacteria</taxon>
        <taxon>Pseudomonadati</taxon>
        <taxon>Spirochaetota</taxon>
        <taxon>Spirochaetia</taxon>
        <taxon>Spirochaetales</taxon>
        <taxon>Spirochaetaceae</taxon>
        <taxon>Marispirochaeta</taxon>
    </lineage>
</organism>
<accession>A0A1Y1S2Z1</accession>
<dbReference type="SUPFAM" id="SSF51735">
    <property type="entry name" value="NAD(P)-binding Rossmann-fold domains"/>
    <property type="match status" value="1"/>
</dbReference>
<name>A0A1Y1S2Z1_9SPIO</name>
<dbReference type="STRING" id="1963862.B4O97_01650"/>
<reference evidence="4 5" key="1">
    <citation type="submission" date="2017-03" db="EMBL/GenBank/DDBJ databases">
        <title>Draft Genome sequence of Marispirochaeta sp. strain JC444.</title>
        <authorList>
            <person name="Shivani Y."/>
            <person name="Subhash Y."/>
            <person name="Sasikala C."/>
            <person name="Ramana C."/>
        </authorList>
    </citation>
    <scope>NUCLEOTIDE SEQUENCE [LARGE SCALE GENOMIC DNA]</scope>
    <source>
        <strain evidence="4 5">JC444</strain>
    </source>
</reference>
<keyword evidence="5" id="KW-1185">Reference proteome</keyword>
<gene>
    <name evidence="4" type="ORF">B4O97_01650</name>
</gene>